<dbReference type="InterPro" id="IPR041679">
    <property type="entry name" value="DNA2/NAM7-like_C"/>
</dbReference>
<dbReference type="InterPro" id="IPR057373">
    <property type="entry name" value="ZNFX1"/>
</dbReference>
<dbReference type="GO" id="GO:0004386">
    <property type="term" value="F:helicase activity"/>
    <property type="evidence" value="ECO:0007669"/>
    <property type="project" value="UniProtKB-KW"/>
</dbReference>
<dbReference type="PANTHER" id="PTHR10887">
    <property type="entry name" value="DNA2/NAM7 HELICASE FAMILY"/>
    <property type="match status" value="1"/>
</dbReference>
<comment type="similarity">
    <text evidence="1">Belongs to the DNA2/NAM7 helicase family.</text>
</comment>
<dbReference type="InterPro" id="IPR041677">
    <property type="entry name" value="DNA2/NAM7_AAA_11"/>
</dbReference>
<dbReference type="GO" id="GO:0031380">
    <property type="term" value="C:nuclear RNA-directed RNA polymerase complex"/>
    <property type="evidence" value="ECO:0007669"/>
    <property type="project" value="TreeGrafter"/>
</dbReference>
<dbReference type="InterPro" id="IPR027417">
    <property type="entry name" value="P-loop_NTPase"/>
</dbReference>
<dbReference type="SUPFAM" id="SSF52540">
    <property type="entry name" value="P-loop containing nucleoside triphosphate hydrolases"/>
    <property type="match status" value="1"/>
</dbReference>
<dbReference type="GO" id="GO:0005694">
    <property type="term" value="C:chromosome"/>
    <property type="evidence" value="ECO:0007669"/>
    <property type="project" value="UniProtKB-ARBA"/>
</dbReference>
<evidence type="ECO:0000256" key="6">
    <source>
        <dbReference type="ARBA" id="ARBA00022801"/>
    </source>
</evidence>
<dbReference type="Proteomes" id="UP000053815">
    <property type="component" value="Unassembled WGS sequence"/>
</dbReference>
<organism evidence="13">
    <name type="scientific">Mucor ambiguus</name>
    <dbReference type="NCBI Taxonomy" id="91626"/>
    <lineage>
        <taxon>Eukaryota</taxon>
        <taxon>Fungi</taxon>
        <taxon>Fungi incertae sedis</taxon>
        <taxon>Mucoromycota</taxon>
        <taxon>Mucoromycotina</taxon>
        <taxon>Mucoromycetes</taxon>
        <taxon>Mucorales</taxon>
        <taxon>Mucorineae</taxon>
        <taxon>Mucoraceae</taxon>
        <taxon>Mucor</taxon>
    </lineage>
</organism>
<name>A0A0C9MSP4_9FUNG</name>
<evidence type="ECO:0000256" key="11">
    <source>
        <dbReference type="SAM" id="MobiDB-lite"/>
    </source>
</evidence>
<gene>
    <name evidence="13" type="ORF">MAM1_0357c10000</name>
</gene>
<proteinExistence type="inferred from homology"/>
<dbReference type="GO" id="GO:0031048">
    <property type="term" value="P:regulatory ncRNA-mediated heterochromatin formation"/>
    <property type="evidence" value="ECO:0007669"/>
    <property type="project" value="TreeGrafter"/>
</dbReference>
<dbReference type="EMBL" id="DF836646">
    <property type="protein sequence ID" value="GAN10459.1"/>
    <property type="molecule type" value="Genomic_DNA"/>
</dbReference>
<dbReference type="CDD" id="cd18808">
    <property type="entry name" value="SF1_C_Upf1"/>
    <property type="match status" value="1"/>
</dbReference>
<dbReference type="CDD" id="cd06008">
    <property type="entry name" value="NF-X1-zinc-finger"/>
    <property type="match status" value="1"/>
</dbReference>
<keyword evidence="8" id="KW-0862">Zinc</keyword>
<evidence type="ECO:0000256" key="2">
    <source>
        <dbReference type="ARBA" id="ARBA00022723"/>
    </source>
</evidence>
<dbReference type="InterPro" id="IPR045055">
    <property type="entry name" value="DNA2/NAM7-like"/>
</dbReference>
<dbReference type="STRING" id="91626.A0A0C9MSP4"/>
<feature type="domain" description="RING-type" evidence="12">
    <location>
        <begin position="1219"/>
        <end position="1262"/>
    </location>
</feature>
<evidence type="ECO:0000256" key="4">
    <source>
        <dbReference type="ARBA" id="ARBA00022741"/>
    </source>
</evidence>
<keyword evidence="4" id="KW-0547">Nucleotide-binding</keyword>
<evidence type="ECO:0000256" key="9">
    <source>
        <dbReference type="ARBA" id="ARBA00022840"/>
    </source>
</evidence>
<dbReference type="GO" id="GO:0016787">
    <property type="term" value="F:hydrolase activity"/>
    <property type="evidence" value="ECO:0007669"/>
    <property type="project" value="UniProtKB-KW"/>
</dbReference>
<evidence type="ECO:0000259" key="12">
    <source>
        <dbReference type="PROSITE" id="PS50089"/>
    </source>
</evidence>
<dbReference type="Pfam" id="PF13086">
    <property type="entry name" value="AAA_11"/>
    <property type="match status" value="2"/>
</dbReference>
<evidence type="ECO:0000313" key="13">
    <source>
        <dbReference type="EMBL" id="GAN10459.1"/>
    </source>
</evidence>
<sequence length="1266" mass="145226">MSHYNNNNPSWDSSFTGPDVITANFNDLTNEFEVTPSRRPPTRSKFDFGNAAPSQSWAMESQRGWGATPDNQTAWNHQEDEHEYTASKFSTRETLATTFKLNLDIEDTPVFSKVTDYTAFRNQDIVPDFEQIVACDELKDPEEWESRGWRDPFPDVPINRVKAPYDTIDEYLYTHFELMRQDFLIPLQKAVRAYKEAYNYAKNQEDVGVAMEQASQQKPYRLYEHVHLNAIVFGSRQPLYRVSFRLPYHVHVNWRQSKRLMPGSLVLLSKDHFVKDLKIATVVNRGDEPMRGPDRFEFLVDIYLERDDDEQPLGFGDPSLTEDDTYVMLEATDGYFEAYRHVLKVFKNVKPNELPFSDYLVKLSNEVLVPHYAAKKRVYDINVQSRNARRDCWPVDILQNWPEYPTGMDRTQMDALRTILSHNLSIVQGPPGTGKTYVGTYAMRVLLNNYDGSLGPIVCICQTNHALDQFLEHILDYSHEIVRVGGRSKSEMLKDYTLFELKKTHERPRGISRLYRERDSIIKEIKNTIVELYEEPCVTIEFIESINGLKPKQIDSLRRAGERERSKPVAAATSLNNFVVDSDSDDDWVIGAAPTPKGPVPVNNKTKNNNINQRKQQLPNRGRGGPRGRNDSRGIKHDWAGGNPNTVNAVKEKTPNPVEAWLKDAIDYVADAGEMSSLANELKESILEQDKGLVFDDSNEERDMIEEEELQEVIGQFQGDDQELKFPFIQIGKSYKRQTEVDLGERPERKIVNYSKMKTNNSFDASKFNFFEDNIEQVLQEEDSYKYSLDRWMKDDDLSMWPLQVRLKAHKQWVDQRNAGLEAKLNALMKQYYQRSQEIRKCTAVSEAKICRQNRVVGMTSTAAAKYHDLLEEMRPRIMVVEEAAEMLESHIISALTNSLEHLVLIGDHQQLRPSTSVHELAENHALGVSLFERLVMNDFPFTRLSHQRRMRPEIRALINPIYKDPPLMDHPDVATYPPILGMDQSLFFLAHSEDETNLSDSASKVNEHEAKMAAKLAIYLILQGYRPEEITIITMYAGQKTMIKRALRDERRLDVDPEPIQVSSVDGYQGEENKIVILSLVRSNTAGQIGFLKVVNRVCVSLSRAQHGFYILGNARLLCEKSDLWNEIVGNLEEQNGNMIGTKLVLKCQRHGETTEIQWPVDFTMVEEGGCQQPCNERLPCGHKCTLKCHPYDHSDYYCKLQCEKVLDCNHQCMRRCCEACGPCIKPLSCKLPCGHTLDSECGKIRRLALSPGNEKCPVCNAPIR</sequence>
<accession>A0A0C9MSP4</accession>
<feature type="compositionally biased region" description="Low complexity" evidence="11">
    <location>
        <begin position="603"/>
        <end position="621"/>
    </location>
</feature>
<evidence type="ECO:0000256" key="1">
    <source>
        <dbReference type="ARBA" id="ARBA00007913"/>
    </source>
</evidence>
<reference evidence="13" key="1">
    <citation type="submission" date="2014-09" db="EMBL/GenBank/DDBJ databases">
        <title>Draft genome sequence of an oleaginous Mucoromycotina fungus Mucor ambiguus NBRC6742.</title>
        <authorList>
            <person name="Takeda I."/>
            <person name="Yamane N."/>
            <person name="Morita T."/>
            <person name="Tamano K."/>
            <person name="Machida M."/>
            <person name="Baker S."/>
            <person name="Koike H."/>
        </authorList>
    </citation>
    <scope>NUCLEOTIDE SEQUENCE</scope>
    <source>
        <strain evidence="13">NBRC 6742</strain>
    </source>
</reference>
<dbReference type="SMART" id="SM00438">
    <property type="entry name" value="ZnF_NFX"/>
    <property type="match status" value="2"/>
</dbReference>
<keyword evidence="6" id="KW-0378">Hydrolase</keyword>
<dbReference type="PANTHER" id="PTHR10887:SF341">
    <property type="entry name" value="NFX1-TYPE ZINC FINGER-CONTAINING PROTEIN 1"/>
    <property type="match status" value="1"/>
</dbReference>
<evidence type="ECO:0000256" key="3">
    <source>
        <dbReference type="ARBA" id="ARBA00022737"/>
    </source>
</evidence>
<dbReference type="AlphaFoldDB" id="A0A0C9MSP4"/>
<evidence type="ECO:0000313" key="14">
    <source>
        <dbReference type="Proteomes" id="UP000053815"/>
    </source>
</evidence>
<keyword evidence="9" id="KW-0067">ATP-binding</keyword>
<dbReference type="InterPro" id="IPR001841">
    <property type="entry name" value="Znf_RING"/>
</dbReference>
<keyword evidence="7" id="KW-0347">Helicase</keyword>
<evidence type="ECO:0000256" key="7">
    <source>
        <dbReference type="ARBA" id="ARBA00022806"/>
    </source>
</evidence>
<dbReference type="InterPro" id="IPR047187">
    <property type="entry name" value="SF1_C_Upf1"/>
</dbReference>
<dbReference type="Gene3D" id="3.40.50.300">
    <property type="entry name" value="P-loop containing nucleotide triphosphate hydrolases"/>
    <property type="match status" value="3"/>
</dbReference>
<evidence type="ECO:0000256" key="8">
    <source>
        <dbReference type="ARBA" id="ARBA00022833"/>
    </source>
</evidence>
<dbReference type="GO" id="GO:0005524">
    <property type="term" value="F:ATP binding"/>
    <property type="evidence" value="ECO:0007669"/>
    <property type="project" value="UniProtKB-KW"/>
</dbReference>
<evidence type="ECO:0000256" key="5">
    <source>
        <dbReference type="ARBA" id="ARBA00022771"/>
    </source>
</evidence>
<feature type="compositionally biased region" description="Basic and acidic residues" evidence="11">
    <location>
        <begin position="628"/>
        <end position="639"/>
    </location>
</feature>
<dbReference type="Pfam" id="PF25396">
    <property type="entry name" value="ZNFX1"/>
    <property type="match status" value="1"/>
</dbReference>
<feature type="region of interest" description="Disordered" evidence="11">
    <location>
        <begin position="589"/>
        <end position="651"/>
    </location>
</feature>
<dbReference type="Pfam" id="PF13087">
    <property type="entry name" value="AAA_12"/>
    <property type="match status" value="1"/>
</dbReference>
<dbReference type="FunFam" id="3.40.50.300:FF:000326">
    <property type="entry name" value="P-loop containing nucleoside triphosphate hydrolase"/>
    <property type="match status" value="1"/>
</dbReference>
<protein>
    <recommendedName>
        <fullName evidence="12">RING-type domain-containing protein</fullName>
    </recommendedName>
</protein>
<keyword evidence="14" id="KW-1185">Reference proteome</keyword>
<dbReference type="OrthoDB" id="409395at2759"/>
<evidence type="ECO:0000256" key="10">
    <source>
        <dbReference type="PROSITE-ProRule" id="PRU00175"/>
    </source>
</evidence>
<dbReference type="PROSITE" id="PS50089">
    <property type="entry name" value="ZF_RING_2"/>
    <property type="match status" value="1"/>
</dbReference>
<keyword evidence="2" id="KW-0479">Metal-binding</keyword>
<dbReference type="GO" id="GO:0008270">
    <property type="term" value="F:zinc ion binding"/>
    <property type="evidence" value="ECO:0007669"/>
    <property type="project" value="UniProtKB-KW"/>
</dbReference>
<dbReference type="InterPro" id="IPR000967">
    <property type="entry name" value="Znf_NFX1"/>
</dbReference>
<keyword evidence="3" id="KW-0677">Repeat</keyword>
<keyword evidence="5 10" id="KW-0863">Zinc-finger</keyword>